<comment type="catalytic activity">
    <reaction evidence="1">
        <text>a 1,2-diacyl-sn-glycero-3-phosphocholine + H2O = a 1,2-diacyl-sn-glycero-3-phosphate + choline + H(+)</text>
        <dbReference type="Rhea" id="RHEA:14445"/>
        <dbReference type="ChEBI" id="CHEBI:15354"/>
        <dbReference type="ChEBI" id="CHEBI:15377"/>
        <dbReference type="ChEBI" id="CHEBI:15378"/>
        <dbReference type="ChEBI" id="CHEBI:57643"/>
        <dbReference type="ChEBI" id="CHEBI:58608"/>
        <dbReference type="EC" id="3.1.4.4"/>
    </reaction>
</comment>
<organism evidence="10 11">
    <name type="scientific">Pannus brasiliensis CCIBt3594</name>
    <dbReference type="NCBI Taxonomy" id="1427578"/>
    <lineage>
        <taxon>Bacteria</taxon>
        <taxon>Bacillati</taxon>
        <taxon>Cyanobacteriota</taxon>
        <taxon>Cyanophyceae</taxon>
        <taxon>Oscillatoriophycideae</taxon>
        <taxon>Chroococcales</taxon>
        <taxon>Microcystaceae</taxon>
        <taxon>Pannus</taxon>
    </lineage>
</organism>
<dbReference type="SUPFAM" id="SSF47473">
    <property type="entry name" value="EF-hand"/>
    <property type="match status" value="1"/>
</dbReference>
<dbReference type="RefSeq" id="WP_332863933.1">
    <property type="nucleotide sequence ID" value="NZ_JBAFSM010000006.1"/>
</dbReference>
<evidence type="ECO:0000259" key="8">
    <source>
        <dbReference type="PROSITE" id="PS50035"/>
    </source>
</evidence>
<feature type="signal peptide" evidence="7">
    <location>
        <begin position="1"/>
        <end position="21"/>
    </location>
</feature>
<feature type="domain" description="PLD phosphodiesterase" evidence="8">
    <location>
        <begin position="380"/>
        <end position="407"/>
    </location>
</feature>
<dbReference type="GO" id="GO:0005509">
    <property type="term" value="F:calcium ion binding"/>
    <property type="evidence" value="ECO:0007669"/>
    <property type="project" value="InterPro"/>
</dbReference>
<gene>
    <name evidence="10" type="ORF">V0288_05045</name>
</gene>
<evidence type="ECO:0000259" key="9">
    <source>
        <dbReference type="PROSITE" id="PS50222"/>
    </source>
</evidence>
<evidence type="ECO:0000256" key="5">
    <source>
        <dbReference type="ARBA" id="ARBA00022963"/>
    </source>
</evidence>
<evidence type="ECO:0000256" key="7">
    <source>
        <dbReference type="SAM" id="SignalP"/>
    </source>
</evidence>
<dbReference type="PROSITE" id="PS51257">
    <property type="entry name" value="PROKAR_LIPOPROTEIN"/>
    <property type="match status" value="1"/>
</dbReference>
<dbReference type="SUPFAM" id="SSF56024">
    <property type="entry name" value="Phospholipase D/nuclease"/>
    <property type="match status" value="2"/>
</dbReference>
<reference evidence="10 11" key="1">
    <citation type="submission" date="2024-01" db="EMBL/GenBank/DDBJ databases">
        <title>Genomic insights into the taxonomy and metabolism of the cyanobacterium Pannus brasiliensis CCIBt3594.</title>
        <authorList>
            <person name="Machado M."/>
            <person name="Botero N.B."/>
            <person name="Andreote A.P.D."/>
            <person name="Feitosa A.M.T."/>
            <person name="Popin R."/>
            <person name="Sivonen K."/>
            <person name="Fiore M.F."/>
        </authorList>
    </citation>
    <scope>NUCLEOTIDE SEQUENCE [LARGE SCALE GENOMIC DNA]</scope>
    <source>
        <strain evidence="10 11">CCIBt3594</strain>
    </source>
</reference>
<dbReference type="PANTHER" id="PTHR43856:SF1">
    <property type="entry name" value="MITOCHONDRIAL CARDIOLIPIN HYDROLASE"/>
    <property type="match status" value="1"/>
</dbReference>
<keyword evidence="11" id="KW-1185">Reference proteome</keyword>
<feature type="chain" id="PRO_5043970521" description="phospholipase D" evidence="7">
    <location>
        <begin position="22"/>
        <end position="458"/>
    </location>
</feature>
<evidence type="ECO:0000256" key="4">
    <source>
        <dbReference type="ARBA" id="ARBA00022801"/>
    </source>
</evidence>
<dbReference type="InterPro" id="IPR011992">
    <property type="entry name" value="EF-hand-dom_pair"/>
</dbReference>
<dbReference type="PROSITE" id="PS50222">
    <property type="entry name" value="EF_HAND_2"/>
    <property type="match status" value="1"/>
</dbReference>
<accession>A0AAW9QT32</accession>
<dbReference type="Gene3D" id="3.30.870.10">
    <property type="entry name" value="Endonuclease Chain A"/>
    <property type="match status" value="2"/>
</dbReference>
<dbReference type="EMBL" id="JBAFSM010000006">
    <property type="protein sequence ID" value="MEG3436478.1"/>
    <property type="molecule type" value="Genomic_DNA"/>
</dbReference>
<sequence>MRSIAFLLSLLLLTGCNALNAGPDRPAPLPQEKSIQVYFNHDRSRGDDYTDPYRKISRSGDNLEAIILENINSARRSIDVAVQELRLPEIATALVKRHREGIKVRVILENSYNRSIASLKDRSDKMSDREQERLQNLFDLVDSNRDGKLSPEEIDTRDAIAILQKGGVPVIDDTADRSRGSGLMHHKFTIIDDDITLVSSANYTLSDIHGDFSNPKTVGNANHLLVIKNPQLARAFQREFDIMWGTDGEPKFGTDKPYRKPQTITIDNSTVTVKFSPNAESYPWNISTNGAIGDTLSTATKSVDLALFVFTEQKLADILENRHDKGVKIRVLIDPGFAFRDYSEGLDLLGVAYPKKCRYEKDNNPWKNPIDTVGVPRLEAGDKLHHKFGLIDNRIVITGSHNWSRAANSKNDETLLIIENPTIAAHFSREFQNLYRTASLGLPDTIKEKIEAETKRCR</sequence>
<dbReference type="CDD" id="cd09173">
    <property type="entry name" value="PLDc_Nuc_like_unchar1_2"/>
    <property type="match status" value="1"/>
</dbReference>
<dbReference type="PANTHER" id="PTHR43856">
    <property type="entry name" value="CARDIOLIPIN HYDROLASE"/>
    <property type="match status" value="1"/>
</dbReference>
<dbReference type="GO" id="GO:0006793">
    <property type="term" value="P:phosphorus metabolic process"/>
    <property type="evidence" value="ECO:0007669"/>
    <property type="project" value="UniProtKB-ARBA"/>
</dbReference>
<evidence type="ECO:0000256" key="2">
    <source>
        <dbReference type="ARBA" id="ARBA00008664"/>
    </source>
</evidence>
<proteinExistence type="inferred from homology"/>
<dbReference type="GO" id="GO:0016891">
    <property type="term" value="F:RNA endonuclease activity producing 5'-phosphomonoesters, hydrolytic mechanism"/>
    <property type="evidence" value="ECO:0007669"/>
    <property type="project" value="TreeGrafter"/>
</dbReference>
<evidence type="ECO:0000256" key="6">
    <source>
        <dbReference type="ARBA" id="ARBA00023098"/>
    </source>
</evidence>
<comment type="caution">
    <text evidence="10">The sequence shown here is derived from an EMBL/GenBank/DDBJ whole genome shotgun (WGS) entry which is preliminary data.</text>
</comment>
<dbReference type="EC" id="3.1.4.4" evidence="3"/>
<dbReference type="Pfam" id="PF13091">
    <property type="entry name" value="PLDc_2"/>
    <property type="match status" value="2"/>
</dbReference>
<dbReference type="InterPro" id="IPR025202">
    <property type="entry name" value="PLD-like_dom"/>
</dbReference>
<dbReference type="InterPro" id="IPR051406">
    <property type="entry name" value="PLD_domain"/>
</dbReference>
<dbReference type="InterPro" id="IPR018247">
    <property type="entry name" value="EF_Hand_1_Ca_BS"/>
</dbReference>
<dbReference type="CDD" id="cd09116">
    <property type="entry name" value="PLDc_Nuc_like"/>
    <property type="match status" value="1"/>
</dbReference>
<evidence type="ECO:0000256" key="1">
    <source>
        <dbReference type="ARBA" id="ARBA00000798"/>
    </source>
</evidence>
<dbReference type="GO" id="GO:0016042">
    <property type="term" value="P:lipid catabolic process"/>
    <property type="evidence" value="ECO:0007669"/>
    <property type="project" value="UniProtKB-KW"/>
</dbReference>
<feature type="domain" description="PLD phosphodiesterase" evidence="8">
    <location>
        <begin position="180"/>
        <end position="207"/>
    </location>
</feature>
<evidence type="ECO:0000313" key="10">
    <source>
        <dbReference type="EMBL" id="MEG3436478.1"/>
    </source>
</evidence>
<dbReference type="Proteomes" id="UP001328733">
    <property type="component" value="Unassembled WGS sequence"/>
</dbReference>
<keyword evidence="5" id="KW-0442">Lipid degradation</keyword>
<keyword evidence="7" id="KW-0732">Signal</keyword>
<dbReference type="GO" id="GO:0004630">
    <property type="term" value="F:phospholipase D activity"/>
    <property type="evidence" value="ECO:0007669"/>
    <property type="project" value="UniProtKB-EC"/>
</dbReference>
<feature type="domain" description="EF-hand" evidence="9">
    <location>
        <begin position="129"/>
        <end position="164"/>
    </location>
</feature>
<dbReference type="SMART" id="SM00155">
    <property type="entry name" value="PLDc"/>
    <property type="match status" value="2"/>
</dbReference>
<comment type="similarity">
    <text evidence="2">Belongs to the phospholipase D family.</text>
</comment>
<dbReference type="AlphaFoldDB" id="A0AAW9QT32"/>
<dbReference type="InterPro" id="IPR001736">
    <property type="entry name" value="PLipase_D/transphosphatidylase"/>
</dbReference>
<keyword evidence="4" id="KW-0378">Hydrolase</keyword>
<keyword evidence="6" id="KW-0443">Lipid metabolism</keyword>
<evidence type="ECO:0000256" key="3">
    <source>
        <dbReference type="ARBA" id="ARBA00012027"/>
    </source>
</evidence>
<protein>
    <recommendedName>
        <fullName evidence="3">phospholipase D</fullName>
        <ecNumber evidence="3">3.1.4.4</ecNumber>
    </recommendedName>
</protein>
<name>A0AAW9QT32_9CHRO</name>
<evidence type="ECO:0000313" key="11">
    <source>
        <dbReference type="Proteomes" id="UP001328733"/>
    </source>
</evidence>
<dbReference type="InterPro" id="IPR002048">
    <property type="entry name" value="EF_hand_dom"/>
</dbReference>
<dbReference type="PROSITE" id="PS00018">
    <property type="entry name" value="EF_HAND_1"/>
    <property type="match status" value="1"/>
</dbReference>
<dbReference type="PROSITE" id="PS50035">
    <property type="entry name" value="PLD"/>
    <property type="match status" value="2"/>
</dbReference>